<reference evidence="2 3" key="1">
    <citation type="submission" date="2018-08" db="EMBL/GenBank/DDBJ databases">
        <title>A genome reference for cultivated species of the human gut microbiota.</title>
        <authorList>
            <person name="Zou Y."/>
            <person name="Xue W."/>
            <person name="Luo G."/>
        </authorList>
    </citation>
    <scope>NUCLEOTIDE SEQUENCE [LARGE SCALE GENOMIC DNA]</scope>
    <source>
        <strain evidence="2 3">AM40-30BH</strain>
    </source>
</reference>
<dbReference type="Gene3D" id="2.60.120.260">
    <property type="entry name" value="Galactose-binding domain-like"/>
    <property type="match status" value="1"/>
</dbReference>
<dbReference type="RefSeq" id="WP_122201426.1">
    <property type="nucleotide sequence ID" value="NZ_CABJFV010000006.1"/>
</dbReference>
<organism evidence="2 3">
    <name type="scientific">Bacteroides nordii</name>
    <dbReference type="NCBI Taxonomy" id="291645"/>
    <lineage>
        <taxon>Bacteria</taxon>
        <taxon>Pseudomonadati</taxon>
        <taxon>Bacteroidota</taxon>
        <taxon>Bacteroidia</taxon>
        <taxon>Bacteroidales</taxon>
        <taxon>Bacteroidaceae</taxon>
        <taxon>Bacteroides</taxon>
    </lineage>
</organism>
<accession>A0A413VP99</accession>
<dbReference type="EMBL" id="QSGO01000006">
    <property type="protein sequence ID" value="RHB35425.1"/>
    <property type="molecule type" value="Genomic_DNA"/>
</dbReference>
<proteinExistence type="predicted"/>
<dbReference type="InterPro" id="IPR013785">
    <property type="entry name" value="Aldolase_TIM"/>
</dbReference>
<evidence type="ECO:0000313" key="3">
    <source>
        <dbReference type="Proteomes" id="UP000284379"/>
    </source>
</evidence>
<comment type="caution">
    <text evidence="2">The sequence shown here is derived from an EMBL/GenBank/DDBJ whole genome shotgun (WGS) entry which is preliminary data.</text>
</comment>
<evidence type="ECO:0008006" key="4">
    <source>
        <dbReference type="Google" id="ProtNLM"/>
    </source>
</evidence>
<name>A0A413VP99_9BACE</name>
<sequence length="967" mass="109393">MKKILLPLLLLWPFISIAAEDKASITPSTREGTSVWLIENETLSAQIELNSSGQLLFTHLYNKTSQSECLTGHGSSSLFHYKGRAVAHKKTEEGELVSYPFEYSAGMKGWSLAGSSVEDILMTTFSGKESLGKRLSVVVQNEDLEVTICAEIYDGKSGLRIQNYLKNLTGNYRFVIEESTVLRLNLPNNPHHLHFSCNTKWESTTGGVEEAPLYNKGKRVAKVLLNRYEDGTGWYLAPEVNWRTQYGPEVPSSAYEYMHRSFAGATAWSSSASDYVQVITHPESFQLVLFPQEKFEYIAVNLTLFTGDMVDGKMAVEEHLRKRYKYHDTQTLFNTNDWDWFTTGKRTDRFYREVVIPKAKEAGMDMVMWDDGWNNPNSTNTGLDNSGTHRDEIVPSPMVTTDFKGLTDFIHDNGLMFGLWYSMSGGNHNMGFDLSDPAFISAKREKVRTLLEDHHMSHQMVDLTEMWQVLDETSHSYPSDNVYRKVVRTKNLMNELADKYPQYIVKVTSELDIHPTQGDRAVELLHIPYNGFMTSVGDAGGGVIGMVSYCFGHYPLNSVYFGGTHSALMEDYYKFMVARDIKFGVCPDQWSQKGIELMAKFNKWRRSKRIADMSTQIIRPVYLGKGWDSNEVANWDFGSGPLSWMYTTEQKDKALLISSNCGEVGHIGKMPLPIRWLDDRKYYLIEDITLDDTRQFTYHFEGVFTGADLKKGAFAINMYQNSSRGKAFWIQEMKAGQPVQVLYMDENVDDYQENYMDDVLTVTLKGKANEEALAILYYQTENKVNHYRILLDENGQGELRCTSVPEGEEEVDGYPGFSGGLRYDLENLHDNLILSDDKIKMSSVFNGNPDSEGGYSSFAGMNAVGDYVVYKLEIPSAGTYNISLNYKLSKSSRGECGWAVSEDNINYTDIGKPFSQATTGAEKMETLNMGDYTFHTSGTKYFKMSLTAVSSNGGKNLSTNYLKLTLQ</sequence>
<dbReference type="GeneID" id="69504201"/>
<dbReference type="AlphaFoldDB" id="A0A413VP99"/>
<dbReference type="Gene3D" id="3.20.20.70">
    <property type="entry name" value="Aldolase class I"/>
    <property type="match status" value="1"/>
</dbReference>
<dbReference type="Proteomes" id="UP000284379">
    <property type="component" value="Unassembled WGS sequence"/>
</dbReference>
<protein>
    <recommendedName>
        <fullName evidence="4">Alpha-galactosidase</fullName>
    </recommendedName>
</protein>
<evidence type="ECO:0000256" key="1">
    <source>
        <dbReference type="SAM" id="SignalP"/>
    </source>
</evidence>
<feature type="chain" id="PRO_5018968965" description="Alpha-galactosidase" evidence="1">
    <location>
        <begin position="19"/>
        <end position="967"/>
    </location>
</feature>
<dbReference type="InterPro" id="IPR017853">
    <property type="entry name" value="GH"/>
</dbReference>
<keyword evidence="1" id="KW-0732">Signal</keyword>
<evidence type="ECO:0000313" key="2">
    <source>
        <dbReference type="EMBL" id="RHB35425.1"/>
    </source>
</evidence>
<gene>
    <name evidence="2" type="ORF">DW888_09905</name>
</gene>
<dbReference type="SUPFAM" id="SSF51445">
    <property type="entry name" value="(Trans)glycosidases"/>
    <property type="match status" value="1"/>
</dbReference>
<feature type="signal peptide" evidence="1">
    <location>
        <begin position="1"/>
        <end position="18"/>
    </location>
</feature>